<dbReference type="InterPro" id="IPR013785">
    <property type="entry name" value="Aldolase_TIM"/>
</dbReference>
<dbReference type="InterPro" id="IPR007197">
    <property type="entry name" value="rSAM"/>
</dbReference>
<dbReference type="InterPro" id="IPR058240">
    <property type="entry name" value="rSAM_sf"/>
</dbReference>
<dbReference type="Pfam" id="PF04055">
    <property type="entry name" value="Radical_SAM"/>
    <property type="match status" value="1"/>
</dbReference>
<protein>
    <recommendedName>
        <fullName evidence="6">Radical SAM core domain-containing protein</fullName>
    </recommendedName>
</protein>
<dbReference type="SFLD" id="SFLDG01067">
    <property type="entry name" value="SPASM/twitch_domain_containing"/>
    <property type="match status" value="1"/>
</dbReference>
<proteinExistence type="predicted"/>
<evidence type="ECO:0000313" key="7">
    <source>
        <dbReference type="EMBL" id="NJC05872.1"/>
    </source>
</evidence>
<evidence type="ECO:0000256" key="5">
    <source>
        <dbReference type="ARBA" id="ARBA00023014"/>
    </source>
</evidence>
<dbReference type="RefSeq" id="WP_342448489.1">
    <property type="nucleotide sequence ID" value="NZ_JAATJC010000001.1"/>
</dbReference>
<organism evidence="7 8">
    <name type="scientific">Sphingomonas kaistensis</name>
    <dbReference type="NCBI Taxonomy" id="298708"/>
    <lineage>
        <taxon>Bacteria</taxon>
        <taxon>Pseudomonadati</taxon>
        <taxon>Pseudomonadota</taxon>
        <taxon>Alphaproteobacteria</taxon>
        <taxon>Sphingomonadales</taxon>
        <taxon>Sphingomonadaceae</taxon>
        <taxon>Sphingomonas</taxon>
    </lineage>
</organism>
<dbReference type="SUPFAM" id="SSF102114">
    <property type="entry name" value="Radical SAM enzymes"/>
    <property type="match status" value="1"/>
</dbReference>
<dbReference type="GO" id="GO:0046872">
    <property type="term" value="F:metal ion binding"/>
    <property type="evidence" value="ECO:0007669"/>
    <property type="project" value="UniProtKB-KW"/>
</dbReference>
<dbReference type="EMBL" id="JAATJC010000001">
    <property type="protein sequence ID" value="NJC05872.1"/>
    <property type="molecule type" value="Genomic_DNA"/>
</dbReference>
<evidence type="ECO:0000256" key="4">
    <source>
        <dbReference type="ARBA" id="ARBA00023004"/>
    </source>
</evidence>
<comment type="cofactor">
    <cofactor evidence="1">
        <name>[4Fe-4S] cluster</name>
        <dbReference type="ChEBI" id="CHEBI:49883"/>
    </cofactor>
</comment>
<dbReference type="PANTHER" id="PTHR11228">
    <property type="entry name" value="RADICAL SAM DOMAIN PROTEIN"/>
    <property type="match status" value="1"/>
</dbReference>
<keyword evidence="4" id="KW-0408">Iron</keyword>
<feature type="domain" description="Radical SAM core" evidence="6">
    <location>
        <begin position="37"/>
        <end position="261"/>
    </location>
</feature>
<keyword evidence="5" id="KW-0411">Iron-sulfur</keyword>
<comment type="caution">
    <text evidence="7">The sequence shown here is derived from an EMBL/GenBank/DDBJ whole genome shotgun (WGS) entry which is preliminary data.</text>
</comment>
<reference evidence="7 8" key="1">
    <citation type="submission" date="2020-03" db="EMBL/GenBank/DDBJ databases">
        <title>Genomic Encyclopedia of Type Strains, Phase IV (KMG-IV): sequencing the most valuable type-strain genomes for metagenomic binning, comparative biology and taxonomic classification.</title>
        <authorList>
            <person name="Goeker M."/>
        </authorList>
    </citation>
    <scope>NUCLEOTIDE SEQUENCE [LARGE SCALE GENOMIC DNA]</scope>
    <source>
        <strain evidence="7 8">DSM 16846</strain>
    </source>
</reference>
<evidence type="ECO:0000259" key="6">
    <source>
        <dbReference type="PROSITE" id="PS51918"/>
    </source>
</evidence>
<gene>
    <name evidence="7" type="ORF">GGQ97_001665</name>
</gene>
<accession>A0A7X6BH98</accession>
<dbReference type="AlphaFoldDB" id="A0A7X6BH98"/>
<evidence type="ECO:0000256" key="2">
    <source>
        <dbReference type="ARBA" id="ARBA00022691"/>
    </source>
</evidence>
<dbReference type="PROSITE" id="PS51918">
    <property type="entry name" value="RADICAL_SAM"/>
    <property type="match status" value="1"/>
</dbReference>
<dbReference type="SFLD" id="SFLDS00029">
    <property type="entry name" value="Radical_SAM"/>
    <property type="match status" value="1"/>
</dbReference>
<dbReference type="PANTHER" id="PTHR11228:SF7">
    <property type="entry name" value="PQQA PEPTIDE CYCLASE"/>
    <property type="match status" value="1"/>
</dbReference>
<dbReference type="CDD" id="cd01335">
    <property type="entry name" value="Radical_SAM"/>
    <property type="match status" value="1"/>
</dbReference>
<dbReference type="InterPro" id="IPR050377">
    <property type="entry name" value="Radical_SAM_PqqE_MftC-like"/>
</dbReference>
<dbReference type="GO" id="GO:0003824">
    <property type="term" value="F:catalytic activity"/>
    <property type="evidence" value="ECO:0007669"/>
    <property type="project" value="InterPro"/>
</dbReference>
<keyword evidence="8" id="KW-1185">Reference proteome</keyword>
<keyword evidence="3" id="KW-0479">Metal-binding</keyword>
<dbReference type="Proteomes" id="UP000558192">
    <property type="component" value="Unassembled WGS sequence"/>
</dbReference>
<evidence type="ECO:0000256" key="1">
    <source>
        <dbReference type="ARBA" id="ARBA00001966"/>
    </source>
</evidence>
<dbReference type="GO" id="GO:0051536">
    <property type="term" value="F:iron-sulfur cluster binding"/>
    <property type="evidence" value="ECO:0007669"/>
    <property type="project" value="UniProtKB-KW"/>
</dbReference>
<keyword evidence="2" id="KW-0949">S-adenosyl-L-methionine</keyword>
<name>A0A7X6BH98_9SPHN</name>
<evidence type="ECO:0000313" key="8">
    <source>
        <dbReference type="Proteomes" id="UP000558192"/>
    </source>
</evidence>
<evidence type="ECO:0000256" key="3">
    <source>
        <dbReference type="ARBA" id="ARBA00022723"/>
    </source>
</evidence>
<dbReference type="Gene3D" id="3.20.20.70">
    <property type="entry name" value="Aldolase class I"/>
    <property type="match status" value="1"/>
</dbReference>
<sequence length="319" mass="34697">MNDLSPFAAAHLRLLDQAKFRDPLVTAAGEPRAQVAMTGLSTLWINTGTLCNLACRTCYIESSPRNDALVYISLAEAEAYLDEALALGTREIGFTGGEPFMNPDMIAMLDAALTRRFDVLVLTNAMRPMRRFEEPLLALRAERGARLTMRVSLDHYSKVIHEAERGIGTWDKAIAGVRWLNDHGFRLAIAGRQLPGEDLAQARAGYAALFADEGFMIDAFDPAAMVLFPEMDAAADVPEITTACWDILGKSPDSIMCASSRMVVKRKGEARPVVAACTLIPYDPQFTMGETLAEASRPVSLNHPHCARFCVLGGASCSA</sequence>